<sequence length="594" mass="65881">MTHHHLSTDFVVIGGGMAGVCAAIAAARLGRQVVLVQNRSVLGGAASSEVRMHIVGADCEGHRPGARESGLLEELRLTDACRNPHRSFSQWDLLLYEKVISEPNIRLFLDTSCEACETIDTPVGRRIKSVRVVRHSTEEEFTINASFFADCSGDGRLGKEAGADFVIGREARDQYGEPLALPVADRKTLGASILFTARQYPTPQPFEAPAWARQFKQEDFHKRDIRSYEYGYWWAEWGGQLDMIKDETTIRHELLRIALGVWNYVKNSGNHPDSANWALEWVGAIPAKRESRRFLGPHVLTQNDVQSGTIFQDQVAYGGWWIDLHPPSGVDAVEEPPCVHAPVPHLFSIPLRCLYSRNITNLFFAGRNISATHVGFATTRVMGTCSVMGQAIGTAAAMAEPSASIAGFYDEAAVARLQQQLLKNDAFLLGITAQDPNDMAHSATIEASSQDTGADCRNIVDGITRELPAHFGKWADDKTHCWESHTVPAWIELTWPTTRVISEIHLTFDSGFQRELKLSPSDHHSKKTIRGPQPELARDYSLLLDGNNVLSITGNYLRKRVHLLKTPVTAKSLRIEIATTNGAPKARLFEVRVY</sequence>
<dbReference type="Gene3D" id="2.60.120.260">
    <property type="entry name" value="Galactose-binding domain-like"/>
    <property type="match status" value="1"/>
</dbReference>
<reference evidence="7 8" key="1">
    <citation type="submission" date="2016-01" db="EMBL/GenBank/DDBJ databases">
        <title>High potential of lignocellulose degradation of a new Verrucomicrobia species.</title>
        <authorList>
            <person name="Wang Y."/>
            <person name="Shi Y."/>
            <person name="Qiu Z."/>
            <person name="Liu S."/>
            <person name="Yang H."/>
        </authorList>
    </citation>
    <scope>NUCLEOTIDE SEQUENCE [LARGE SCALE GENOMIC DNA]</scope>
    <source>
        <strain evidence="7 8">TSB47</strain>
    </source>
</reference>
<dbReference type="RefSeq" id="WP_068768673.1">
    <property type="nucleotide sequence ID" value="NZ_CP109796.1"/>
</dbReference>
<organism evidence="7 8">
    <name type="scientific">Termitidicoccus mucosus</name>
    <dbReference type="NCBI Taxonomy" id="1184151"/>
    <lineage>
        <taxon>Bacteria</taxon>
        <taxon>Pseudomonadati</taxon>
        <taxon>Verrucomicrobiota</taxon>
        <taxon>Opitutia</taxon>
        <taxon>Opitutales</taxon>
        <taxon>Opitutaceae</taxon>
        <taxon>Termitidicoccus</taxon>
    </lineage>
</organism>
<evidence type="ECO:0000259" key="6">
    <source>
        <dbReference type="Pfam" id="PF24135"/>
    </source>
</evidence>
<protein>
    <submittedName>
        <fullName evidence="7">NAD/FAD-utilizing enzyme apparently involved in cell division</fullName>
    </submittedName>
</protein>
<evidence type="ECO:0000256" key="4">
    <source>
        <dbReference type="ARBA" id="ARBA00023004"/>
    </source>
</evidence>
<keyword evidence="5" id="KW-0411">Iron-sulfur</keyword>
<dbReference type="GO" id="GO:0051539">
    <property type="term" value="F:4 iron, 4 sulfur cluster binding"/>
    <property type="evidence" value="ECO:0007669"/>
    <property type="project" value="UniProtKB-KW"/>
</dbReference>
<dbReference type="Gene3D" id="3.50.50.60">
    <property type="entry name" value="FAD/NAD(P)-binding domain"/>
    <property type="match status" value="1"/>
</dbReference>
<evidence type="ECO:0000313" key="8">
    <source>
        <dbReference type="Proteomes" id="UP000078486"/>
    </source>
</evidence>
<evidence type="ECO:0000256" key="5">
    <source>
        <dbReference type="ARBA" id="ARBA00023014"/>
    </source>
</evidence>
<dbReference type="InterPro" id="IPR055826">
    <property type="entry name" value="DUF7402"/>
</dbReference>
<keyword evidence="4" id="KW-0408">Iron</keyword>
<dbReference type="Pfam" id="PF12831">
    <property type="entry name" value="FAD_oxidored"/>
    <property type="match status" value="1"/>
</dbReference>
<proteinExistence type="predicted"/>
<comment type="caution">
    <text evidence="7">The sequence shown here is derived from an EMBL/GenBank/DDBJ whole genome shotgun (WGS) entry which is preliminary data.</text>
</comment>
<dbReference type="PANTHER" id="PTHR43498:SF1">
    <property type="entry name" value="COB--COM HETERODISULFIDE REDUCTASE IRON-SULFUR SUBUNIT A"/>
    <property type="match status" value="1"/>
</dbReference>
<dbReference type="GO" id="GO:0051301">
    <property type="term" value="P:cell division"/>
    <property type="evidence" value="ECO:0007669"/>
    <property type="project" value="UniProtKB-KW"/>
</dbReference>
<dbReference type="GO" id="GO:0046872">
    <property type="term" value="F:metal ion binding"/>
    <property type="evidence" value="ECO:0007669"/>
    <property type="project" value="UniProtKB-KW"/>
</dbReference>
<name>A0A178IQX3_9BACT</name>
<dbReference type="STRING" id="1184151.AW736_02325"/>
<keyword evidence="7" id="KW-0132">Cell division</keyword>
<dbReference type="AlphaFoldDB" id="A0A178IQX3"/>
<dbReference type="EMBL" id="LRRQ01000018">
    <property type="protein sequence ID" value="OAM91656.1"/>
    <property type="molecule type" value="Genomic_DNA"/>
</dbReference>
<dbReference type="Pfam" id="PF24135">
    <property type="entry name" value="DUF7402"/>
    <property type="match status" value="1"/>
</dbReference>
<dbReference type="OrthoDB" id="9759982at2"/>
<gene>
    <name evidence="7" type="ORF">AW736_02325</name>
</gene>
<keyword evidence="1" id="KW-0004">4Fe-4S</keyword>
<dbReference type="SUPFAM" id="SSF51905">
    <property type="entry name" value="FAD/NAD(P)-binding domain"/>
    <property type="match status" value="1"/>
</dbReference>
<keyword evidence="8" id="KW-1185">Reference proteome</keyword>
<evidence type="ECO:0000313" key="7">
    <source>
        <dbReference type="EMBL" id="OAM91656.1"/>
    </source>
</evidence>
<keyword evidence="2" id="KW-0479">Metal-binding</keyword>
<dbReference type="Proteomes" id="UP000078486">
    <property type="component" value="Unassembled WGS sequence"/>
</dbReference>
<dbReference type="InterPro" id="IPR036188">
    <property type="entry name" value="FAD/NAD-bd_sf"/>
</dbReference>
<dbReference type="InterPro" id="IPR008979">
    <property type="entry name" value="Galactose-bd-like_sf"/>
</dbReference>
<evidence type="ECO:0000256" key="1">
    <source>
        <dbReference type="ARBA" id="ARBA00022485"/>
    </source>
</evidence>
<dbReference type="InterPro" id="IPR039650">
    <property type="entry name" value="HdrA-like"/>
</dbReference>
<feature type="domain" description="DUF7402" evidence="6">
    <location>
        <begin position="438"/>
        <end position="506"/>
    </location>
</feature>
<dbReference type="GO" id="GO:0016491">
    <property type="term" value="F:oxidoreductase activity"/>
    <property type="evidence" value="ECO:0007669"/>
    <property type="project" value="UniProtKB-KW"/>
</dbReference>
<dbReference type="PANTHER" id="PTHR43498">
    <property type="entry name" value="FERREDOXIN:COB-COM HETERODISULFIDE REDUCTASE SUBUNIT A"/>
    <property type="match status" value="1"/>
</dbReference>
<keyword evidence="7" id="KW-0131">Cell cycle</keyword>
<dbReference type="SUPFAM" id="SSF49785">
    <property type="entry name" value="Galactose-binding domain-like"/>
    <property type="match status" value="1"/>
</dbReference>
<evidence type="ECO:0000256" key="3">
    <source>
        <dbReference type="ARBA" id="ARBA00023002"/>
    </source>
</evidence>
<evidence type="ECO:0000256" key="2">
    <source>
        <dbReference type="ARBA" id="ARBA00022723"/>
    </source>
</evidence>
<accession>A0A178IQX3</accession>
<keyword evidence="3" id="KW-0560">Oxidoreductase</keyword>